<dbReference type="PROSITE" id="PS50853">
    <property type="entry name" value="FN3"/>
    <property type="match status" value="6"/>
</dbReference>
<dbReference type="SMART" id="SM00409">
    <property type="entry name" value="IG"/>
    <property type="match status" value="4"/>
</dbReference>
<dbReference type="CDD" id="cd00096">
    <property type="entry name" value="Ig"/>
    <property type="match status" value="1"/>
</dbReference>
<sequence length="1174" mass="131177">LRSGRGGGLRCLCDTPSFSDFRFVAEPSDTIVIKGRPTTLNCVAKGRPPPKIEWKREGTILEFIDDSRRSVLSNGSLYFSSVYHTRTERPDEGLYQCLATIKEIGTIVSRTAKLQVASLPRFDEQPQDVTLFPGQAAYLPCVIQGIPPASVSWEKNSQSLQIDYSRMLVLPSGALEIKRVKITDEGRYRCNASNVDKYRISAEGSLSVNPDYLESYKRKSPEFITTPKSIIVTEGTNVTLDCAANGNPHPQITWLKDGSTIELKQVESHFKMLGIGSLLIENIQIEDEGTYTCRAENLVDSEDVTATVEIQVPPKFIKRPQNRYAYEKEDIEFECEIYGQPEPTVQWIKNGEVIIESEYFQIVNGYNLRILGMVRSDQGIYQCIGRNPAGNIQASAQLIILNPNLPLPTLTTHTSVTTPHVIDDQPLREEVPSSPRKLTAVIVSTRFVTITWQPPALVNGIIIGYSVYYKEEGSSRERVVNTTIPHLEEVSIQGLRSSTRYTIRVIAYNQHGPGSSSNQIAVETKAEVHVPGSPRNLRAISTSPTSIQVQWSPPDKPNSQIDRYKLYYMEAGASTEHEITTTDTSYVIRHLKKFTKYSVWVVAVNKNGPGISTREVSAQTYSDTPSEPPQNVTVEASSSTSLIVRWEPPPKESHNGIITGYKIRYKVRGSRRGETITTDGNRRLYAITGLERGGHYSVKIAALSVNGSGPPTQWFTVDLYENDLDESIVPDRPKSLRARPSATSIFVSWTPPRNQNIMIRGYTIGWGVGFPDVYTKVLNGKQRHYTIEYLQPSSEYVISLRAFNQVGDGRPIYETVRTLVKSTPEPLIPMLPPVGLKAIVLSPTTVVLYWTDTTLTQNQIITDSRFYTVRYTPFSYEAHSKSKFYNSTDLNCMIDDLKPNTQYEFSVKVVLGQQESTWSMSAFNTTQEAAPSSPPRDLTLVPSEDESTVVNLHWQPPKQPNGLITGYVIFYTTDNTQKDINWVVEGVVGDKMTTTLKGLTPATTYYFKIQARNNKGYGPFSTEVIFVTDKHKVHAVGGKVQETGSGLTNTTLHIIIICVSVFTLLFITVVSIMVCRRQQGCILKGTKKGEGKIAGKNKDIKPPDLWIHHDQMELKTSDKQLGTEAPMTDTPIPRNSQVLGDESMLGTLELRKDCYLADVRGEDNSNKFTENYSL</sequence>
<dbReference type="InterPro" id="IPR010560">
    <property type="entry name" value="Neogenin_C"/>
</dbReference>
<evidence type="ECO:0000256" key="1">
    <source>
        <dbReference type="ARBA" id="ARBA00004479"/>
    </source>
</evidence>
<feature type="domain" description="Ig-like" evidence="11">
    <location>
        <begin position="221"/>
        <end position="311"/>
    </location>
</feature>
<comment type="similarity">
    <text evidence="2">Belongs to the immunoglobulin superfamily. DCC family.</text>
</comment>
<protein>
    <submittedName>
        <fullName evidence="14">Neogenin-like</fullName>
    </submittedName>
</protein>
<keyword evidence="6 10" id="KW-0472">Membrane</keyword>
<feature type="domain" description="Fibronectin type-III" evidence="12">
    <location>
        <begin position="934"/>
        <end position="1031"/>
    </location>
</feature>
<evidence type="ECO:0000256" key="4">
    <source>
        <dbReference type="ARBA" id="ARBA00022737"/>
    </source>
</evidence>
<dbReference type="SUPFAM" id="SSF48726">
    <property type="entry name" value="Immunoglobulin"/>
    <property type="match status" value="4"/>
</dbReference>
<keyword evidence="4" id="KW-0677">Repeat</keyword>
<evidence type="ECO:0000256" key="9">
    <source>
        <dbReference type="SAM" id="MobiDB-lite"/>
    </source>
</evidence>
<dbReference type="CDD" id="cd00063">
    <property type="entry name" value="FN3"/>
    <property type="match status" value="6"/>
</dbReference>
<keyword evidence="8" id="KW-0325">Glycoprotein</keyword>
<evidence type="ECO:0000256" key="10">
    <source>
        <dbReference type="SAM" id="Phobius"/>
    </source>
</evidence>
<feature type="non-terminal residue" evidence="14">
    <location>
        <position position="1"/>
    </location>
</feature>
<keyword evidence="5 10" id="KW-1133">Transmembrane helix</keyword>
<feature type="domain" description="Fibronectin type-III" evidence="12">
    <location>
        <begin position="533"/>
        <end position="623"/>
    </location>
</feature>
<dbReference type="InterPro" id="IPR013098">
    <property type="entry name" value="Ig_I-set"/>
</dbReference>
<dbReference type="PRINTS" id="PR00014">
    <property type="entry name" value="FNTYPEIII"/>
</dbReference>
<keyword evidence="7" id="KW-1015">Disulfide bond</keyword>
<dbReference type="InterPro" id="IPR007110">
    <property type="entry name" value="Ig-like_dom"/>
</dbReference>
<evidence type="ECO:0000256" key="3">
    <source>
        <dbReference type="ARBA" id="ARBA00022692"/>
    </source>
</evidence>
<feature type="transmembrane region" description="Helical" evidence="10">
    <location>
        <begin position="1052"/>
        <end position="1075"/>
    </location>
</feature>
<feature type="domain" description="Ig-like" evidence="11">
    <location>
        <begin position="314"/>
        <end position="399"/>
    </location>
</feature>
<dbReference type="Pfam" id="PF13927">
    <property type="entry name" value="Ig_3"/>
    <property type="match status" value="1"/>
</dbReference>
<feature type="domain" description="Fibronectin type-III" evidence="12">
    <location>
        <begin position="832"/>
        <end position="929"/>
    </location>
</feature>
<evidence type="ECO:0000256" key="6">
    <source>
        <dbReference type="ARBA" id="ARBA00023136"/>
    </source>
</evidence>
<feature type="compositionally biased region" description="Polar residues" evidence="9">
    <location>
        <begin position="539"/>
        <end position="555"/>
    </location>
</feature>
<dbReference type="InterPro" id="IPR003598">
    <property type="entry name" value="Ig_sub2"/>
</dbReference>
<reference evidence="14" key="1">
    <citation type="submission" date="2025-08" db="UniProtKB">
        <authorList>
            <consortium name="RefSeq"/>
        </authorList>
    </citation>
    <scope>IDENTIFICATION</scope>
    <source>
        <tissue evidence="14">Muscle</tissue>
    </source>
</reference>
<dbReference type="Pfam" id="PF00041">
    <property type="entry name" value="fn3"/>
    <property type="match status" value="6"/>
</dbReference>
<organism evidence="13 14">
    <name type="scientific">Limulus polyphemus</name>
    <name type="common">Atlantic horseshoe crab</name>
    <dbReference type="NCBI Taxonomy" id="6850"/>
    <lineage>
        <taxon>Eukaryota</taxon>
        <taxon>Metazoa</taxon>
        <taxon>Ecdysozoa</taxon>
        <taxon>Arthropoda</taxon>
        <taxon>Chelicerata</taxon>
        <taxon>Merostomata</taxon>
        <taxon>Xiphosura</taxon>
        <taxon>Limulidae</taxon>
        <taxon>Limulus</taxon>
    </lineage>
</organism>
<dbReference type="PANTHER" id="PTHR44170:SF54">
    <property type="entry name" value="FI24025P1"/>
    <property type="match status" value="1"/>
</dbReference>
<dbReference type="SMART" id="SM00408">
    <property type="entry name" value="IGc2"/>
    <property type="match status" value="4"/>
</dbReference>
<dbReference type="InterPro" id="IPR003961">
    <property type="entry name" value="FN3_dom"/>
</dbReference>
<feature type="non-terminal residue" evidence="14">
    <location>
        <position position="1174"/>
    </location>
</feature>
<dbReference type="InterPro" id="IPR036116">
    <property type="entry name" value="FN3_sf"/>
</dbReference>
<accession>A0ABM1TG16</accession>
<feature type="domain" description="Fibronectin type-III" evidence="12">
    <location>
        <begin position="434"/>
        <end position="527"/>
    </location>
</feature>
<comment type="subcellular location">
    <subcellularLocation>
        <location evidence="1">Membrane</location>
        <topology evidence="1">Single-pass type I membrane protein</topology>
    </subcellularLocation>
</comment>
<dbReference type="SUPFAM" id="SSF49265">
    <property type="entry name" value="Fibronectin type III"/>
    <property type="match status" value="4"/>
</dbReference>
<dbReference type="RefSeq" id="XP_022254822.1">
    <property type="nucleotide sequence ID" value="XM_022399114.1"/>
</dbReference>
<dbReference type="Gene3D" id="2.60.40.10">
    <property type="entry name" value="Immunoglobulins"/>
    <property type="match status" value="10"/>
</dbReference>
<dbReference type="Pfam" id="PF06583">
    <property type="entry name" value="Neogenin_C"/>
    <property type="match status" value="1"/>
</dbReference>
<feature type="domain" description="Fibronectin type-III" evidence="12">
    <location>
        <begin position="628"/>
        <end position="722"/>
    </location>
</feature>
<feature type="domain" description="Ig-like" evidence="11">
    <location>
        <begin position="120"/>
        <end position="207"/>
    </location>
</feature>
<dbReference type="GeneID" id="106470504"/>
<evidence type="ECO:0000259" key="12">
    <source>
        <dbReference type="PROSITE" id="PS50853"/>
    </source>
</evidence>
<keyword evidence="3 10" id="KW-0812">Transmembrane</keyword>
<evidence type="ECO:0000256" key="2">
    <source>
        <dbReference type="ARBA" id="ARBA00009588"/>
    </source>
</evidence>
<dbReference type="Proteomes" id="UP000694941">
    <property type="component" value="Unplaced"/>
</dbReference>
<gene>
    <name evidence="14" type="primary">LOC106470504</name>
</gene>
<dbReference type="Pfam" id="PF07679">
    <property type="entry name" value="I-set"/>
    <property type="match status" value="3"/>
</dbReference>
<dbReference type="InterPro" id="IPR036179">
    <property type="entry name" value="Ig-like_dom_sf"/>
</dbReference>
<keyword evidence="13" id="KW-1185">Reference proteome</keyword>
<evidence type="ECO:0000256" key="7">
    <source>
        <dbReference type="ARBA" id="ARBA00023157"/>
    </source>
</evidence>
<feature type="domain" description="Fibronectin type-III" evidence="12">
    <location>
        <begin position="729"/>
        <end position="826"/>
    </location>
</feature>
<evidence type="ECO:0000256" key="8">
    <source>
        <dbReference type="ARBA" id="ARBA00023180"/>
    </source>
</evidence>
<dbReference type="PANTHER" id="PTHR44170">
    <property type="entry name" value="PROTEIN SIDEKICK"/>
    <property type="match status" value="1"/>
</dbReference>
<dbReference type="InterPro" id="IPR003599">
    <property type="entry name" value="Ig_sub"/>
</dbReference>
<evidence type="ECO:0000313" key="14">
    <source>
        <dbReference type="RefSeq" id="XP_022254822.1"/>
    </source>
</evidence>
<feature type="region of interest" description="Disordered" evidence="9">
    <location>
        <begin position="534"/>
        <end position="555"/>
    </location>
</feature>
<name>A0ABM1TG16_LIMPO</name>
<proteinExistence type="inferred from homology"/>
<dbReference type="SMART" id="SM00060">
    <property type="entry name" value="FN3"/>
    <property type="match status" value="6"/>
</dbReference>
<dbReference type="PROSITE" id="PS50835">
    <property type="entry name" value="IG_LIKE"/>
    <property type="match status" value="4"/>
</dbReference>
<evidence type="ECO:0000259" key="11">
    <source>
        <dbReference type="PROSITE" id="PS50835"/>
    </source>
</evidence>
<evidence type="ECO:0000256" key="5">
    <source>
        <dbReference type="ARBA" id="ARBA00022989"/>
    </source>
</evidence>
<dbReference type="InterPro" id="IPR013783">
    <property type="entry name" value="Ig-like_fold"/>
</dbReference>
<evidence type="ECO:0000313" key="13">
    <source>
        <dbReference type="Proteomes" id="UP000694941"/>
    </source>
</evidence>
<feature type="domain" description="Ig-like" evidence="11">
    <location>
        <begin position="16"/>
        <end position="115"/>
    </location>
</feature>